<evidence type="ECO:0000313" key="1">
    <source>
        <dbReference type="EMBL" id="CAB1369809.1"/>
    </source>
</evidence>
<reference evidence="1 2" key="1">
    <citation type="submission" date="2020-03" db="EMBL/GenBank/DDBJ databases">
        <authorList>
            <consortium name="Genoscope - CEA"/>
            <person name="William W."/>
        </authorList>
    </citation>
    <scope>NUCLEOTIDE SEQUENCE [LARGE SCALE GENOMIC DNA]</scope>
    <source>
        <strain evidence="2">DSM 16959</strain>
    </source>
</reference>
<name>A0A6S6XZG1_9PROT</name>
<dbReference type="Proteomes" id="UP000515733">
    <property type="component" value="Chromosome"/>
</dbReference>
<dbReference type="EMBL" id="LR778301">
    <property type="protein sequence ID" value="CAB1369809.1"/>
    <property type="molecule type" value="Genomic_DNA"/>
</dbReference>
<dbReference type="KEGG" id="doe:DENOEST_2644"/>
<gene>
    <name evidence="1" type="ORF">DENOEST_2644</name>
</gene>
<dbReference type="AlphaFoldDB" id="A0A6S6XZG1"/>
<sequence length="52" mass="5587">MAYFRQSIIKCDAGRLGIEAGINMNKPIAVARRISAKIGRPSQSALARAWAG</sequence>
<proteinExistence type="predicted"/>
<keyword evidence="2" id="KW-1185">Reference proteome</keyword>
<organism evidence="1 2">
    <name type="scientific">Denitratisoma oestradiolicum</name>
    <dbReference type="NCBI Taxonomy" id="311182"/>
    <lineage>
        <taxon>Bacteria</taxon>
        <taxon>Pseudomonadati</taxon>
        <taxon>Pseudomonadota</taxon>
        <taxon>Betaproteobacteria</taxon>
        <taxon>Nitrosomonadales</taxon>
        <taxon>Sterolibacteriaceae</taxon>
        <taxon>Denitratisoma</taxon>
    </lineage>
</organism>
<accession>A0A6S6XZG1</accession>
<evidence type="ECO:0000313" key="2">
    <source>
        <dbReference type="Proteomes" id="UP000515733"/>
    </source>
</evidence>
<protein>
    <submittedName>
        <fullName evidence="1">Uncharacterized protein</fullName>
    </submittedName>
</protein>